<evidence type="ECO:0000313" key="1">
    <source>
        <dbReference type="Proteomes" id="UP000887576"/>
    </source>
</evidence>
<protein>
    <submittedName>
        <fullName evidence="2">Uncharacterized protein</fullName>
    </submittedName>
</protein>
<organism evidence="1 2">
    <name type="scientific">Panagrolaimus sp. JU765</name>
    <dbReference type="NCBI Taxonomy" id="591449"/>
    <lineage>
        <taxon>Eukaryota</taxon>
        <taxon>Metazoa</taxon>
        <taxon>Ecdysozoa</taxon>
        <taxon>Nematoda</taxon>
        <taxon>Chromadorea</taxon>
        <taxon>Rhabditida</taxon>
        <taxon>Tylenchina</taxon>
        <taxon>Panagrolaimomorpha</taxon>
        <taxon>Panagrolaimoidea</taxon>
        <taxon>Panagrolaimidae</taxon>
        <taxon>Panagrolaimus</taxon>
    </lineage>
</organism>
<evidence type="ECO:0000313" key="2">
    <source>
        <dbReference type="WBParaSite" id="JU765_v2.g5426.t1"/>
    </source>
</evidence>
<dbReference type="WBParaSite" id="JU765_v2.g5426.t1">
    <property type="protein sequence ID" value="JU765_v2.g5426.t1"/>
    <property type="gene ID" value="JU765_v2.g5426"/>
</dbReference>
<accession>A0AC34RC50</accession>
<sequence>MGHKLAESLLLLKNYVDGNLTTTTSGLNNESPPLALAPVNSSDKTSNRRRSLGTTTPVNRTILRRANTFKSTTSLTK</sequence>
<proteinExistence type="predicted"/>
<dbReference type="Proteomes" id="UP000887576">
    <property type="component" value="Unplaced"/>
</dbReference>
<name>A0AC34RC50_9BILA</name>
<reference evidence="2" key="1">
    <citation type="submission" date="2022-11" db="UniProtKB">
        <authorList>
            <consortium name="WormBaseParasite"/>
        </authorList>
    </citation>
    <scope>IDENTIFICATION</scope>
</reference>